<dbReference type="VEuPathDB" id="ToxoDB:CSUI_007710"/>
<sequence length="95" mass="11149">MSEDVHLSVFCAYMHTYIYTTCMLMCRRYVYARGINCSSVSVSLSLLCARSYMTKKSYLYSHSRWTVFAHWGVHFTHRSLFASFTFSILDEGFCH</sequence>
<organism evidence="1 2">
    <name type="scientific">Cystoisospora suis</name>
    <dbReference type="NCBI Taxonomy" id="483139"/>
    <lineage>
        <taxon>Eukaryota</taxon>
        <taxon>Sar</taxon>
        <taxon>Alveolata</taxon>
        <taxon>Apicomplexa</taxon>
        <taxon>Conoidasida</taxon>
        <taxon>Coccidia</taxon>
        <taxon>Eucoccidiorida</taxon>
        <taxon>Eimeriorina</taxon>
        <taxon>Sarcocystidae</taxon>
        <taxon>Cystoisospora</taxon>
    </lineage>
</organism>
<dbReference type="Proteomes" id="UP000221165">
    <property type="component" value="Unassembled WGS sequence"/>
</dbReference>
<reference evidence="1 2" key="1">
    <citation type="journal article" date="2017" name="Int. J. Parasitol.">
        <title>The genome of the protozoan parasite Cystoisospora suis and a reverse vaccinology approach to identify vaccine candidates.</title>
        <authorList>
            <person name="Palmieri N."/>
            <person name="Shrestha A."/>
            <person name="Ruttkowski B."/>
            <person name="Beck T."/>
            <person name="Vogl C."/>
            <person name="Tomley F."/>
            <person name="Blake D.P."/>
            <person name="Joachim A."/>
        </authorList>
    </citation>
    <scope>NUCLEOTIDE SEQUENCE [LARGE SCALE GENOMIC DNA]</scope>
    <source>
        <strain evidence="1 2">Wien I</strain>
    </source>
</reference>
<gene>
    <name evidence="1" type="ORF">CSUI_007710</name>
</gene>
<dbReference type="EMBL" id="MIGC01004133">
    <property type="protein sequence ID" value="PHJ18464.1"/>
    <property type="molecule type" value="Genomic_DNA"/>
</dbReference>
<comment type="caution">
    <text evidence="1">The sequence shown here is derived from an EMBL/GenBank/DDBJ whole genome shotgun (WGS) entry which is preliminary data.</text>
</comment>
<keyword evidence="2" id="KW-1185">Reference proteome</keyword>
<dbReference type="GeneID" id="94431065"/>
<dbReference type="RefSeq" id="XP_067920171.1">
    <property type="nucleotide sequence ID" value="XM_068067854.1"/>
</dbReference>
<protein>
    <submittedName>
        <fullName evidence="1">Uncharacterized protein</fullName>
    </submittedName>
</protein>
<proteinExistence type="predicted"/>
<accession>A0A2C6KPR0</accession>
<dbReference type="AlphaFoldDB" id="A0A2C6KPR0"/>
<evidence type="ECO:0000313" key="1">
    <source>
        <dbReference type="EMBL" id="PHJ18464.1"/>
    </source>
</evidence>
<name>A0A2C6KPR0_9APIC</name>
<evidence type="ECO:0000313" key="2">
    <source>
        <dbReference type="Proteomes" id="UP000221165"/>
    </source>
</evidence>